<keyword evidence="1" id="KW-0489">Methyltransferase</keyword>
<comment type="caution">
    <text evidence="1">The sequence shown here is derived from an EMBL/GenBank/DDBJ whole genome shotgun (WGS) entry which is preliminary data.</text>
</comment>
<dbReference type="InterPro" id="IPR029063">
    <property type="entry name" value="SAM-dependent_MTases_sf"/>
</dbReference>
<dbReference type="Pfam" id="PF13578">
    <property type="entry name" value="Methyltransf_24"/>
    <property type="match status" value="1"/>
</dbReference>
<accession>A0A549T4U9</accession>
<dbReference type="GO" id="GO:0032259">
    <property type="term" value="P:methylation"/>
    <property type="evidence" value="ECO:0007669"/>
    <property type="project" value="UniProtKB-KW"/>
</dbReference>
<proteinExistence type="predicted"/>
<dbReference type="Proteomes" id="UP000316801">
    <property type="component" value="Unassembled WGS sequence"/>
</dbReference>
<dbReference type="EMBL" id="VJMG01000048">
    <property type="protein sequence ID" value="TRL36852.1"/>
    <property type="molecule type" value="Genomic_DNA"/>
</dbReference>
<dbReference type="Gene3D" id="3.40.50.150">
    <property type="entry name" value="Vaccinia Virus protein VP39"/>
    <property type="match status" value="1"/>
</dbReference>
<dbReference type="RefSeq" id="WP_143126391.1">
    <property type="nucleotide sequence ID" value="NZ_VJMG01000048.1"/>
</dbReference>
<dbReference type="AlphaFoldDB" id="A0A549T4U9"/>
<evidence type="ECO:0000313" key="2">
    <source>
        <dbReference type="Proteomes" id="UP000316801"/>
    </source>
</evidence>
<evidence type="ECO:0000313" key="1">
    <source>
        <dbReference type="EMBL" id="TRL36852.1"/>
    </source>
</evidence>
<dbReference type="SUPFAM" id="SSF53335">
    <property type="entry name" value="S-adenosyl-L-methionine-dependent methyltransferases"/>
    <property type="match status" value="1"/>
</dbReference>
<reference evidence="1 2" key="1">
    <citation type="submission" date="2019-07" db="EMBL/GenBank/DDBJ databases">
        <title>Ln-dependent methylotrophs.</title>
        <authorList>
            <person name="Tani A."/>
        </authorList>
    </citation>
    <scope>NUCLEOTIDE SEQUENCE [LARGE SCALE GENOMIC DNA]</scope>
    <source>
        <strain evidence="1 2">SM12</strain>
    </source>
</reference>
<dbReference type="GO" id="GO:0008168">
    <property type="term" value="F:methyltransferase activity"/>
    <property type="evidence" value="ECO:0007669"/>
    <property type="project" value="UniProtKB-KW"/>
</dbReference>
<protein>
    <submittedName>
        <fullName evidence="1">Class I SAM-dependent methyltransferase</fullName>
    </submittedName>
</protein>
<name>A0A549T4U9_9HYPH</name>
<keyword evidence="2" id="KW-1185">Reference proteome</keyword>
<gene>
    <name evidence="1" type="ORF">FNA46_16920</name>
</gene>
<organism evidence="1 2">
    <name type="scientific">Rhizobium straminoryzae</name>
    <dbReference type="NCBI Taxonomy" id="1387186"/>
    <lineage>
        <taxon>Bacteria</taxon>
        <taxon>Pseudomonadati</taxon>
        <taxon>Pseudomonadota</taxon>
        <taxon>Alphaproteobacteria</taxon>
        <taxon>Hyphomicrobiales</taxon>
        <taxon>Rhizobiaceae</taxon>
        <taxon>Rhizobium/Agrobacterium group</taxon>
        <taxon>Rhizobium</taxon>
    </lineage>
</organism>
<keyword evidence="1" id="KW-0808">Transferase</keyword>
<sequence length="201" mass="23323">MQTVEQRQRLKESMPQTTLGLHHTEHCRLLPNRSELLLRLPRGGVCAEIGAAYGDFTADILSMNHPAQLHLIDAWDTDRYRIGLEQIRDKFAPRIEQGQLQIHQGLSTVKLQEFPDQFFDWVYIDTNHTFHTTWEELVLSHRKVKKDGRICGHDFCTGNIITPVVYGVVEAVTKFCNDAGWQFEYLTMESHGHFSFCLRRL</sequence>